<comment type="caution">
    <text evidence="1">The sequence shown here is derived from an EMBL/GenBank/DDBJ whole genome shotgun (WGS) entry which is preliminary data.</text>
</comment>
<gene>
    <name evidence="1" type="ORF">GCM10009733_061850</name>
</gene>
<proteinExistence type="predicted"/>
<sequence length="138" mass="15077">MSQYYQVGEHVLWNPSNGVSALFLRSAHALAPEVGLPTGLGPMRDDECQIDLEVFTAFVSALVHRYERSNHPILHALMEGFIATALVLVQRAGAEPARPGGDGWRDVQVSGPSTRLPEDGATGRWAELTARYARSMPH</sequence>
<name>A0ABN2FQF2_9ACTN</name>
<evidence type="ECO:0000313" key="1">
    <source>
        <dbReference type="EMBL" id="GAA1655948.1"/>
    </source>
</evidence>
<keyword evidence="2" id="KW-1185">Reference proteome</keyword>
<evidence type="ECO:0000313" key="2">
    <source>
        <dbReference type="Proteomes" id="UP001500064"/>
    </source>
</evidence>
<dbReference type="Pfam" id="PF19564">
    <property type="entry name" value="DUF6086"/>
    <property type="match status" value="1"/>
</dbReference>
<reference evidence="1 2" key="1">
    <citation type="journal article" date="2019" name="Int. J. Syst. Evol. Microbiol.">
        <title>The Global Catalogue of Microorganisms (GCM) 10K type strain sequencing project: providing services to taxonomists for standard genome sequencing and annotation.</title>
        <authorList>
            <consortium name="The Broad Institute Genomics Platform"/>
            <consortium name="The Broad Institute Genome Sequencing Center for Infectious Disease"/>
            <person name="Wu L."/>
            <person name="Ma J."/>
        </authorList>
    </citation>
    <scope>NUCLEOTIDE SEQUENCE [LARGE SCALE GENOMIC DNA]</scope>
    <source>
        <strain evidence="1 2">JCM 13929</strain>
    </source>
</reference>
<accession>A0ABN2FQF2</accession>
<protein>
    <submittedName>
        <fullName evidence="1">DUF6086 family protein</fullName>
    </submittedName>
</protein>
<organism evidence="1 2">
    <name type="scientific">Nonomuraea maheshkhaliensis</name>
    <dbReference type="NCBI Taxonomy" id="419590"/>
    <lineage>
        <taxon>Bacteria</taxon>
        <taxon>Bacillati</taxon>
        <taxon>Actinomycetota</taxon>
        <taxon>Actinomycetes</taxon>
        <taxon>Streptosporangiales</taxon>
        <taxon>Streptosporangiaceae</taxon>
        <taxon>Nonomuraea</taxon>
    </lineage>
</organism>
<dbReference type="EMBL" id="BAAAMU010000053">
    <property type="protein sequence ID" value="GAA1655948.1"/>
    <property type="molecule type" value="Genomic_DNA"/>
</dbReference>
<dbReference type="Proteomes" id="UP001500064">
    <property type="component" value="Unassembled WGS sequence"/>
</dbReference>
<dbReference type="RefSeq" id="WP_346110050.1">
    <property type="nucleotide sequence ID" value="NZ_BAAAMU010000053.1"/>
</dbReference>
<dbReference type="InterPro" id="IPR045732">
    <property type="entry name" value="DUF6086"/>
</dbReference>